<gene>
    <name evidence="1" type="ORF">GQS65_16905</name>
</gene>
<dbReference type="EMBL" id="WSZK01000030">
    <property type="protein sequence ID" value="MWG36143.1"/>
    <property type="molecule type" value="Genomic_DNA"/>
</dbReference>
<comment type="caution">
    <text evidence="1">The sequence shown here is derived from an EMBL/GenBank/DDBJ whole genome shotgun (WGS) entry which is preliminary data.</text>
</comment>
<name>A0A6B0GU66_9EURY</name>
<dbReference type="AlphaFoldDB" id="A0A6B0GU66"/>
<keyword evidence="2" id="KW-1185">Reference proteome</keyword>
<sequence length="68" mass="7947">MLDAVRDTFSEIFEHQYSDVVVYGDREGEIVLHEGPVRMRADGWIELPTDRLLSPEAVHHVDIRSERR</sequence>
<dbReference type="Proteomes" id="UP000451471">
    <property type="component" value="Unassembled WGS sequence"/>
</dbReference>
<proteinExistence type="predicted"/>
<protein>
    <submittedName>
        <fullName evidence="1">Uncharacterized protein</fullName>
    </submittedName>
</protein>
<evidence type="ECO:0000313" key="1">
    <source>
        <dbReference type="EMBL" id="MWG36143.1"/>
    </source>
</evidence>
<dbReference type="Pfam" id="PF26264">
    <property type="entry name" value="Halo_Hfq_like"/>
    <property type="match status" value="1"/>
</dbReference>
<reference evidence="1 2" key="1">
    <citation type="submission" date="2019-12" db="EMBL/GenBank/DDBJ databases">
        <title>Halocatena pleomorpha gen. nov. sp. nov., an extremely halophilic archaeon of family Halobacteriaceae isolated from saltpan soil.</title>
        <authorList>
            <person name="Pal Y."/>
            <person name="Verma A."/>
            <person name="Krishnamurthi S."/>
            <person name="Kumar P."/>
        </authorList>
    </citation>
    <scope>NUCLEOTIDE SEQUENCE [LARGE SCALE GENOMIC DNA]</scope>
    <source>
        <strain evidence="1 2">JCM 16495</strain>
    </source>
</reference>
<organism evidence="1 2">
    <name type="scientific">Halomarina oriensis</name>
    <dbReference type="NCBI Taxonomy" id="671145"/>
    <lineage>
        <taxon>Archaea</taxon>
        <taxon>Methanobacteriati</taxon>
        <taxon>Methanobacteriota</taxon>
        <taxon>Stenosarchaea group</taxon>
        <taxon>Halobacteria</taxon>
        <taxon>Halobacteriales</taxon>
        <taxon>Natronomonadaceae</taxon>
        <taxon>Halomarina</taxon>
    </lineage>
</organism>
<evidence type="ECO:0000313" key="2">
    <source>
        <dbReference type="Proteomes" id="UP000451471"/>
    </source>
</evidence>
<accession>A0A6B0GU66</accession>
<dbReference type="InterPro" id="IPR058967">
    <property type="entry name" value="Hfq-like"/>
</dbReference>